<dbReference type="InterPro" id="IPR056822">
    <property type="entry name" value="TEN_NHL"/>
</dbReference>
<evidence type="ECO:0000313" key="13">
    <source>
        <dbReference type="Proteomes" id="UP000006671"/>
    </source>
</evidence>
<dbReference type="SUPFAM" id="SSF48097">
    <property type="entry name" value="Regulator of G-protein signaling, RGS"/>
    <property type="match status" value="1"/>
</dbReference>
<dbReference type="OrthoDB" id="196547at2759"/>
<dbReference type="Pfam" id="PF01436">
    <property type="entry name" value="NHL"/>
    <property type="match status" value="1"/>
</dbReference>
<dbReference type="SMART" id="SM00303">
    <property type="entry name" value="GPS"/>
    <property type="match status" value="1"/>
</dbReference>
<evidence type="ECO:0000256" key="8">
    <source>
        <dbReference type="SAM" id="Phobius"/>
    </source>
</evidence>
<keyword evidence="4 8" id="KW-1133">Transmembrane helix</keyword>
<evidence type="ECO:0000256" key="1">
    <source>
        <dbReference type="ARBA" id="ARBA00004370"/>
    </source>
</evidence>
<dbReference type="KEGG" id="ngr:NAEGRDRAFT_67572"/>
<dbReference type="InterPro" id="IPR046338">
    <property type="entry name" value="GAIN_dom_sf"/>
</dbReference>
<dbReference type="Gene3D" id="1.10.167.10">
    <property type="entry name" value="Regulator of G-protein Signalling 4, domain 2"/>
    <property type="match status" value="1"/>
</dbReference>
<keyword evidence="13" id="KW-1185">Reference proteome</keyword>
<dbReference type="SUPFAM" id="SSF63825">
    <property type="entry name" value="YWTD domain"/>
    <property type="match status" value="1"/>
</dbReference>
<feature type="repeat" description="NHL" evidence="7">
    <location>
        <begin position="337"/>
        <end position="368"/>
    </location>
</feature>
<evidence type="ECO:0000256" key="5">
    <source>
        <dbReference type="ARBA" id="ARBA00023136"/>
    </source>
</evidence>
<name>D2VFB9_NAEGR</name>
<feature type="signal peptide" evidence="9">
    <location>
        <begin position="1"/>
        <end position="25"/>
    </location>
</feature>
<dbReference type="CDD" id="cd07440">
    <property type="entry name" value="RGS"/>
    <property type="match status" value="1"/>
</dbReference>
<evidence type="ECO:0000259" key="11">
    <source>
        <dbReference type="PROSITE" id="PS50221"/>
    </source>
</evidence>
<feature type="repeat" description="NHL" evidence="7">
    <location>
        <begin position="886"/>
        <end position="918"/>
    </location>
</feature>
<dbReference type="SUPFAM" id="SSF101898">
    <property type="entry name" value="NHL repeat"/>
    <property type="match status" value="2"/>
</dbReference>
<comment type="subcellular location">
    <subcellularLocation>
        <location evidence="1">Membrane</location>
    </subcellularLocation>
</comment>
<evidence type="ECO:0000256" key="9">
    <source>
        <dbReference type="SAM" id="SignalP"/>
    </source>
</evidence>
<dbReference type="InterPro" id="IPR000203">
    <property type="entry name" value="GPS"/>
</dbReference>
<keyword evidence="3" id="KW-0677">Repeat</keyword>
<keyword evidence="2 8" id="KW-0812">Transmembrane</keyword>
<dbReference type="InterPro" id="IPR044926">
    <property type="entry name" value="RGS_subdomain_2"/>
</dbReference>
<feature type="transmembrane region" description="Helical" evidence="8">
    <location>
        <begin position="1746"/>
        <end position="1767"/>
    </location>
</feature>
<keyword evidence="9" id="KW-0732">Signal</keyword>
<dbReference type="PANTHER" id="PTHR46388:SF2">
    <property type="entry name" value="NHL REPEAT-CONTAINING PROTEIN 2"/>
    <property type="match status" value="1"/>
</dbReference>
<reference evidence="12 13" key="1">
    <citation type="journal article" date="2010" name="Cell">
        <title>The genome of Naegleria gruberi illuminates early eukaryotic versatility.</title>
        <authorList>
            <person name="Fritz-Laylin L.K."/>
            <person name="Prochnik S.E."/>
            <person name="Ginger M.L."/>
            <person name="Dacks J.B."/>
            <person name="Carpenter M.L."/>
            <person name="Field M.C."/>
            <person name="Kuo A."/>
            <person name="Paredez A."/>
            <person name="Chapman J."/>
            <person name="Pham J."/>
            <person name="Shu S."/>
            <person name="Neupane R."/>
            <person name="Cipriano M."/>
            <person name="Mancuso J."/>
            <person name="Tu H."/>
            <person name="Salamov A."/>
            <person name="Lindquist E."/>
            <person name="Shapiro H."/>
            <person name="Lucas S."/>
            <person name="Grigoriev I.V."/>
            <person name="Cande W.Z."/>
            <person name="Fulton C."/>
            <person name="Rokhsar D.S."/>
            <person name="Dawson S.C."/>
        </authorList>
    </citation>
    <scope>NUCLEOTIDE SEQUENCE [LARGE SCALE GENOMIC DNA]</scope>
    <source>
        <strain evidence="12 13">NEG-M</strain>
    </source>
</reference>
<keyword evidence="6" id="KW-1015">Disulfide bond</keyword>
<dbReference type="SMART" id="SM00315">
    <property type="entry name" value="RGS"/>
    <property type="match status" value="1"/>
</dbReference>
<feature type="domain" description="RGS" evidence="10">
    <location>
        <begin position="1949"/>
        <end position="2008"/>
    </location>
</feature>
<feature type="repeat" description="NHL" evidence="7">
    <location>
        <begin position="717"/>
        <end position="752"/>
    </location>
</feature>
<dbReference type="InterPro" id="IPR016137">
    <property type="entry name" value="RGS"/>
</dbReference>
<feature type="domain" description="GAIN-B" evidence="11">
    <location>
        <begin position="1415"/>
        <end position="1590"/>
    </location>
</feature>
<dbReference type="STRING" id="5762.D2VFB9"/>
<organism evidence="13">
    <name type="scientific">Naegleria gruberi</name>
    <name type="common">Amoeba</name>
    <dbReference type="NCBI Taxonomy" id="5762"/>
    <lineage>
        <taxon>Eukaryota</taxon>
        <taxon>Discoba</taxon>
        <taxon>Heterolobosea</taxon>
        <taxon>Tetramitia</taxon>
        <taxon>Eutetramitia</taxon>
        <taxon>Vahlkampfiidae</taxon>
        <taxon>Naegleria</taxon>
    </lineage>
</organism>
<dbReference type="CDD" id="cd05819">
    <property type="entry name" value="NHL"/>
    <property type="match status" value="1"/>
</dbReference>
<dbReference type="PANTHER" id="PTHR46388">
    <property type="entry name" value="NHL REPEAT-CONTAINING PROTEIN 2"/>
    <property type="match status" value="1"/>
</dbReference>
<dbReference type="PROSITE" id="PS51257">
    <property type="entry name" value="PROKAR_LIPOPROTEIN"/>
    <property type="match status" value="1"/>
</dbReference>
<evidence type="ECO:0000313" key="12">
    <source>
        <dbReference type="EMBL" id="EFC44432.1"/>
    </source>
</evidence>
<dbReference type="eggNOG" id="KOG4659">
    <property type="taxonomic scope" value="Eukaryota"/>
</dbReference>
<feature type="transmembrane region" description="Helical" evidence="8">
    <location>
        <begin position="1678"/>
        <end position="1704"/>
    </location>
</feature>
<evidence type="ECO:0000256" key="2">
    <source>
        <dbReference type="ARBA" id="ARBA00022692"/>
    </source>
</evidence>
<dbReference type="PROSITE" id="PS50221">
    <property type="entry name" value="GAIN_B"/>
    <property type="match status" value="1"/>
</dbReference>
<feature type="transmembrane region" description="Helical" evidence="8">
    <location>
        <begin position="1779"/>
        <end position="1808"/>
    </location>
</feature>
<dbReference type="InterPro" id="IPR057244">
    <property type="entry name" value="GAIN_B"/>
</dbReference>
<feature type="repeat" description="NHL" evidence="7">
    <location>
        <begin position="554"/>
        <end position="584"/>
    </location>
</feature>
<sequence>MTIRTRHDVWLSLFVVILACCCVSGQSVSSVVSYNITTVAGGGNSVGDGLPAVNALLNSVRDVAYYSGVIVIADTLNNRIRKISNNGIISTIAGNGQAGYNGDGIDATKATVNSPHGVAFHPTSGEVYFADYANHRIRKIYSNGTITTIAGNGEPNYNGDNIPATSAQLGYPIGIAVSSGGEVFIADTLNNRIRKISNNGMITTIAGNGTGGYSGDGGPAVNAMLNTPFGVAIDSDGNIVFADLVNNRIRKVYSSGTIVTIVGTGEAANSPDGSLANNAPIRFPLSVALTKSNDLYFSDSYQRIRKVSATSGIISSIAGDGQSGYNYDGIDATIATLNNPVGIAIDSSNNEFYIADSNNNRIRKVSSSGKITTIAGGTSSFGNNVPAIPAFISPIGSMSLNNNQLSFADSSGQFRQINLTSNLITTLAGTVGYTTIIQTYSNPNSIKFFNNDMYVMYTSNSVSYIDRIVNLNYGPAVKLAGAIFYNGDNIPATSAIMNYPSHCVINSTNGELIISDMNNHRIRKVSNNGIITTIAGNGTAGFCGDGGLAVNTCLNRPNGIAISSSGELYIADYGNHRIRKVSNNGIITTIAGNGNTIYNGDGIDAANASLYSPVDVSIGANNEIYIADAGNYRIRKIFTNGTIVTIAGTGTNGFSGDNGLGSNATIGYPSSVLFNSGNVYFTDIVYCVIRKIYSNGTITTISGKAGTCTYGGDGGKASNAQLSYPAGIAISSTGDIYISDNYNHRIRVISSVTGIISNIAGTGRSEYNGDGLHESITNFAYPVGLTFDSSENLIVCETTSSWKIRKILATTGMVSTIAGGIGDGLNASNAFLVSTLFDISNSGEIYIADTGNHRIRKIFTNGTIITIAGNGIGGYAGDGGQATSAQLNNPKDVAVSSNGELIIADYSNNRIRKVFTNGTITTIAGTGTNGYGGDNGLATTAKLSLPVGVSISSGGEIYISETNRIRKVLTNGTIYTIAGTLSNGYKGDNGLASLASLNAPGTVSIGPSGELYFADTENSVIRKLTPYCNAYSSICERPFSILGLPSYYIAKSDLVNFDLIISKLSVDQTIIDSLKLTSSVVTFTVQISNSAKTFTGISIQNTQSGILTLFPTISISNQISVNFTSLTFGFSSTATASLQIDSVSLYSSFELQFRIPPKSPNNLLNSNSTKCSAIKEIVNLNINPWSADSMLLPLKYAITFSSSKLSSIRITDFSQDLNRSIVLPNVGETISLGIIVMDSLGNYYSKSSSLSILVAFFNGTMEEYSKISSNSGTNFNLITSLIYDVSFSSSTTYYASLLSNIDVSGSDPSSALSSLSEIISKTQLDETIANTTLSKLSELVSYSYNRYNTSKSSYGYVNSKISNSNVNSILSYASQFLGAELLLSNSRELAQNLADLIILGQLVTYVDTNDGSLVVSSYSSSNINMTISAFVISSASTQLVNQKVEQDQTSVSFNASYIISQNVAYSSECAVSLLTYSNLFNNSYSNNNGTSEGISITTDFKFLKNQKVVKLENLANPIIIEFKLTDQNILEKLQNSSNYNFTCTYLEESSGTWSDEGCYLYSFNLETRIVQCACNHTTLFTTFLEQKTIPLSDNTKRQVASLYYGQISLGIFYFIISITVLILMIIFRKSQPLISRLSTPYLGMIALMVESLLIYIIQRSVLVDQLFKDSTNWSSGDLAANWIANIVMIFVNTLNLTAILAYLIQVLRFQLMKYLYNILHQLRKSQSNISQSSLLKNLKRFTSKKVVNSILLTFVILNLLYWTLWVILRRCDVISLTAYTYIISISYIIIIFALSLVISGTAVVDFIYSMIKQHSSNKKSIEETKKTKVDLQIVKEKISSMGIHKWLISMDTPLYFRGEMLLYIVFFILLIVNQSLGMSTLPFRYDNEQSYRNVLTNDVIAFIFEVVYVAVYILVFGGYSLLIIISNKIRFKLRKVPETLVSDQEENREMLELIGNSYGREIFEAFCRKEFSVENLYLFLDLQEKEKLDSNNANDINNFIERIYNTYIKNGSEMEVNIPSSCSKEFKKLLQVSNNQESEMVDLKQNNPMKEQADECFLNLRDNVIMNLSDTFSRFVLTSEYEFFSQVFDFSQNNLGKSLKIGI</sequence>
<dbReference type="eggNOG" id="KOG2177">
    <property type="taxonomic scope" value="Eukaryota"/>
</dbReference>
<feature type="transmembrane region" description="Helical" evidence="8">
    <location>
        <begin position="1860"/>
        <end position="1879"/>
    </location>
</feature>
<dbReference type="InterPro" id="IPR011042">
    <property type="entry name" value="6-blade_b-propeller_TolB-like"/>
</dbReference>
<feature type="chain" id="PRO_5003037512" evidence="9">
    <location>
        <begin position="26"/>
        <end position="2103"/>
    </location>
</feature>
<dbReference type="PROSITE" id="PS51125">
    <property type="entry name" value="NHL"/>
    <property type="match status" value="4"/>
</dbReference>
<dbReference type="Gene3D" id="2.60.220.50">
    <property type="match status" value="1"/>
</dbReference>
<evidence type="ECO:0000256" key="7">
    <source>
        <dbReference type="PROSITE-ProRule" id="PRU00504"/>
    </source>
</evidence>
<dbReference type="Proteomes" id="UP000006671">
    <property type="component" value="Unassembled WGS sequence"/>
</dbReference>
<dbReference type="SUPFAM" id="SSF63829">
    <property type="entry name" value="Calcium-dependent phosphotriesterase"/>
    <property type="match status" value="1"/>
</dbReference>
<proteinExistence type="predicted"/>
<dbReference type="Gene3D" id="2.120.10.30">
    <property type="entry name" value="TolB, C-terminal domain"/>
    <property type="match status" value="8"/>
</dbReference>
<keyword evidence="5 8" id="KW-0472">Membrane</keyword>
<feature type="transmembrane region" description="Helical" evidence="8">
    <location>
        <begin position="1603"/>
        <end position="1627"/>
    </location>
</feature>
<evidence type="ECO:0000259" key="10">
    <source>
        <dbReference type="PROSITE" id="PS50132"/>
    </source>
</evidence>
<dbReference type="VEuPathDB" id="AmoebaDB:NAEGRDRAFT_67572"/>
<dbReference type="RefSeq" id="XP_002677176.1">
    <property type="nucleotide sequence ID" value="XM_002677130.1"/>
</dbReference>
<dbReference type="Pfam" id="PF25021">
    <property type="entry name" value="TEN_NHL"/>
    <property type="match status" value="5"/>
</dbReference>
<evidence type="ECO:0000256" key="3">
    <source>
        <dbReference type="ARBA" id="ARBA00022737"/>
    </source>
</evidence>
<dbReference type="GO" id="GO:0016020">
    <property type="term" value="C:membrane"/>
    <property type="evidence" value="ECO:0007669"/>
    <property type="project" value="UniProtKB-SubCell"/>
</dbReference>
<feature type="transmembrane region" description="Helical" evidence="8">
    <location>
        <begin position="1639"/>
        <end position="1658"/>
    </location>
</feature>
<dbReference type="EMBL" id="GG738868">
    <property type="protein sequence ID" value="EFC44432.1"/>
    <property type="molecule type" value="Genomic_DNA"/>
</dbReference>
<dbReference type="InParanoid" id="D2VFB9"/>
<dbReference type="PROSITE" id="PS50132">
    <property type="entry name" value="RGS"/>
    <property type="match status" value="1"/>
</dbReference>
<dbReference type="GeneID" id="8848237"/>
<protein>
    <submittedName>
        <fullName evidence="12">Predicted protein</fullName>
    </submittedName>
</protein>
<dbReference type="InterPro" id="IPR036305">
    <property type="entry name" value="RGS_sf"/>
</dbReference>
<gene>
    <name evidence="12" type="ORF">NAEGRDRAFT_67572</name>
</gene>
<evidence type="ECO:0000256" key="4">
    <source>
        <dbReference type="ARBA" id="ARBA00022989"/>
    </source>
</evidence>
<dbReference type="InterPro" id="IPR001258">
    <property type="entry name" value="NHL_repeat"/>
</dbReference>
<dbReference type="CDD" id="cd14953">
    <property type="entry name" value="NHL_like_1"/>
    <property type="match status" value="2"/>
</dbReference>
<dbReference type="Pfam" id="PF00615">
    <property type="entry name" value="RGS"/>
    <property type="match status" value="1"/>
</dbReference>
<accession>D2VFB9</accession>
<feature type="transmembrane region" description="Helical" evidence="8">
    <location>
        <begin position="1899"/>
        <end position="1925"/>
    </location>
</feature>
<evidence type="ECO:0000256" key="6">
    <source>
        <dbReference type="ARBA" id="ARBA00023157"/>
    </source>
</evidence>